<gene>
    <name evidence="2" type="ORF">CVS29_04510</name>
</gene>
<reference evidence="2 3" key="1">
    <citation type="submission" date="2018-05" db="EMBL/GenBank/DDBJ databases">
        <title>Genetic diversity of glacier-inhabiting Cryobacterium bacteria in China and description of Cryobacterium mengkeensis sp. nov. and Arthrobacter glacialis sp. nov.</title>
        <authorList>
            <person name="Liu Q."/>
            <person name="Xin Y.-H."/>
        </authorList>
    </citation>
    <scope>NUCLEOTIDE SEQUENCE [LARGE SCALE GENOMIC DNA]</scope>
    <source>
        <strain evidence="2 3">GP3</strain>
    </source>
</reference>
<accession>A0A2V3E0N5</accession>
<dbReference type="Proteomes" id="UP000246303">
    <property type="component" value="Unassembled WGS sequence"/>
</dbReference>
<sequence>MGEWLTMGGSERGAGTMLGAGIALTVLILLALLMGLATAAVAAGKAASAADLAALAAADAYRGLSSGVPCQVAADIAAANSAALVECLEMPENRSVQVKVLVRTTLPWPAQGQARAGPPPDTVRPHESGTKP</sequence>
<evidence type="ECO:0000256" key="1">
    <source>
        <dbReference type="SAM" id="MobiDB-lite"/>
    </source>
</evidence>
<keyword evidence="3" id="KW-1185">Reference proteome</keyword>
<comment type="caution">
    <text evidence="2">The sequence shown here is derived from an EMBL/GenBank/DDBJ whole genome shotgun (WGS) entry which is preliminary data.</text>
</comment>
<dbReference type="NCBIfam" id="TIGR03816">
    <property type="entry name" value="tadE_like_DECH"/>
    <property type="match status" value="1"/>
</dbReference>
<organism evidence="2 3">
    <name type="scientific">Arthrobacter psychrochitiniphilus</name>
    <dbReference type="NCBI Taxonomy" id="291045"/>
    <lineage>
        <taxon>Bacteria</taxon>
        <taxon>Bacillati</taxon>
        <taxon>Actinomycetota</taxon>
        <taxon>Actinomycetes</taxon>
        <taxon>Micrococcales</taxon>
        <taxon>Micrococcaceae</taxon>
        <taxon>Arthrobacter</taxon>
    </lineage>
</organism>
<dbReference type="RefSeq" id="WP_110105148.1">
    <property type="nucleotide sequence ID" value="NZ_JACBZZ010000001.1"/>
</dbReference>
<dbReference type="AlphaFoldDB" id="A0A2V3E0N5"/>
<proteinExistence type="predicted"/>
<protein>
    <recommendedName>
        <fullName evidence="4">Helicase</fullName>
    </recommendedName>
</protein>
<feature type="region of interest" description="Disordered" evidence="1">
    <location>
        <begin position="109"/>
        <end position="132"/>
    </location>
</feature>
<dbReference type="EMBL" id="QHLZ01000002">
    <property type="protein sequence ID" value="PXA66833.1"/>
    <property type="molecule type" value="Genomic_DNA"/>
</dbReference>
<evidence type="ECO:0000313" key="3">
    <source>
        <dbReference type="Proteomes" id="UP000246303"/>
    </source>
</evidence>
<name>A0A2V3E0N5_9MICC</name>
<evidence type="ECO:0000313" key="2">
    <source>
        <dbReference type="EMBL" id="PXA66833.1"/>
    </source>
</evidence>
<feature type="compositionally biased region" description="Basic and acidic residues" evidence="1">
    <location>
        <begin position="123"/>
        <end position="132"/>
    </location>
</feature>
<dbReference type="InterPro" id="IPR021202">
    <property type="entry name" value="Rv3654c-like"/>
</dbReference>
<evidence type="ECO:0008006" key="4">
    <source>
        <dbReference type="Google" id="ProtNLM"/>
    </source>
</evidence>